<evidence type="ECO:0000313" key="3">
    <source>
        <dbReference type="Proteomes" id="UP000777784"/>
    </source>
</evidence>
<dbReference type="EMBL" id="JAHJDP010000031">
    <property type="protein sequence ID" value="MBU2690408.1"/>
    <property type="molecule type" value="Genomic_DNA"/>
</dbReference>
<keyword evidence="1" id="KW-0732">Signal</keyword>
<feature type="chain" id="PRO_5036840395" description="SD-repeat containing protein B domain-containing protein" evidence="1">
    <location>
        <begin position="29"/>
        <end position="252"/>
    </location>
</feature>
<dbReference type="AlphaFoldDB" id="A0A948RSW9"/>
<proteinExistence type="predicted"/>
<evidence type="ECO:0000313" key="2">
    <source>
        <dbReference type="EMBL" id="MBU2690408.1"/>
    </source>
</evidence>
<gene>
    <name evidence="2" type="ORF">KJ970_05725</name>
</gene>
<evidence type="ECO:0008006" key="4">
    <source>
        <dbReference type="Google" id="ProtNLM"/>
    </source>
</evidence>
<reference evidence="2" key="1">
    <citation type="submission" date="2021-05" db="EMBL/GenBank/DDBJ databases">
        <title>Energy efficiency and biological interactions define the core microbiome of deep oligotrophic groundwater.</title>
        <authorList>
            <person name="Mehrshad M."/>
            <person name="Lopez-Fernandez M."/>
            <person name="Bell E."/>
            <person name="Bernier-Latmani R."/>
            <person name="Bertilsson S."/>
            <person name="Dopson M."/>
        </authorList>
    </citation>
    <scope>NUCLEOTIDE SEQUENCE</scope>
    <source>
        <strain evidence="2">Modern_marine.mb.64</strain>
    </source>
</reference>
<dbReference type="Proteomes" id="UP000777784">
    <property type="component" value="Unassembled WGS sequence"/>
</dbReference>
<comment type="caution">
    <text evidence="2">The sequence shown here is derived from an EMBL/GenBank/DDBJ whole genome shotgun (WGS) entry which is preliminary data.</text>
</comment>
<dbReference type="Gene3D" id="2.60.40.10">
    <property type="entry name" value="Immunoglobulins"/>
    <property type="match status" value="1"/>
</dbReference>
<organism evidence="2 3">
    <name type="scientific">Eiseniibacteriota bacterium</name>
    <dbReference type="NCBI Taxonomy" id="2212470"/>
    <lineage>
        <taxon>Bacteria</taxon>
        <taxon>Candidatus Eiseniibacteriota</taxon>
    </lineage>
</organism>
<protein>
    <recommendedName>
        <fullName evidence="4">SD-repeat containing protein B domain-containing protein</fullName>
    </recommendedName>
</protein>
<feature type="signal peptide" evidence="1">
    <location>
        <begin position="1"/>
        <end position="28"/>
    </location>
</feature>
<dbReference type="InterPro" id="IPR013783">
    <property type="entry name" value="Ig-like_fold"/>
</dbReference>
<name>A0A948RSW9_UNCEI</name>
<sequence length="252" mass="28602">MKTHASRSILTVCLALTLAITLIVPVLADPMEATINLGREPEPPYCVENPGGTLDINWFVTYETTPNFVLYELWDPTMTVLLETETYPGATGVNIMRSWVVPNGLVDGKYWIRIEFWSYEAGNEANAEVSFYVCNGTGSICAEKWDDTDCDGILNRADLPIQGWWVCLETPYGDQYCQQTDQYGIACWDGLQLGQYTVFEVMQPDWVPIYPISQLVDLEWGESITITFFNSMCPEPTPTRESTWGQIKRIYE</sequence>
<dbReference type="SUPFAM" id="SSF117074">
    <property type="entry name" value="Hypothetical protein PA1324"/>
    <property type="match status" value="1"/>
</dbReference>
<evidence type="ECO:0000256" key="1">
    <source>
        <dbReference type="SAM" id="SignalP"/>
    </source>
</evidence>
<accession>A0A948RSW9</accession>